<accession>A0ABW2NX74</accession>
<organism evidence="2 3">
    <name type="scientific">Sphaerisporangium rhizosphaerae</name>
    <dbReference type="NCBI Taxonomy" id="2269375"/>
    <lineage>
        <taxon>Bacteria</taxon>
        <taxon>Bacillati</taxon>
        <taxon>Actinomycetota</taxon>
        <taxon>Actinomycetes</taxon>
        <taxon>Streptosporangiales</taxon>
        <taxon>Streptosporangiaceae</taxon>
        <taxon>Sphaerisporangium</taxon>
    </lineage>
</organism>
<sequence length="786" mass="81914">MGIQAGDENKPATLRLALFLMFVTTAFAGLGICAFSLGDAGVRHAVETTPPQAVGVTVAGVINAANFATYDRVVREQTAVTFGGAPVEVTTLLRSDGYAMPGQEKVRFRRPERLRFDSFDGFQRHARLISGSWPRSRTEPVEAAISQAAASNSGLEAGNAFTTIGRIDGEPVQVKITGVFVPNDPLGPRWDGDLMFGRGVERNGYSTYGPLMVDQATFLDHFATTVNATWTVTPDLRGMTVGHMREAVARLGDLRERFKANGCPVCTSLSALPATLARLEAASSSARWTVLGLAAVLALTLLLLPRPKGANWSPGTAAVVAGCVIAAPFAARLPLSPASAVPWWPASGLRPPAAFDTGALLAAISMALLAAVLLLVEVPRPGIRVLSAAIAAAVAVAALGAAGTWRTSRADQAAHQAGADLRLTGPPAGGTPGVLGRGTAFAALPGVTAAVPGHRDRIEVDLRNSTLLGIDATRLPEVFRLRPDLSDRTVTQIAAAMATGRPKIGAMPLPGAPRTLTVEVKAPADPPQLRVVISDAIGVWHDMPVAPLRSGVTKVDVDLAGLAGRDGKIAYPLSVRGFLGDSIDDFPHALTVTTLRADGREVSLPTDQRWSEHAESGAGLFSLKVKAAATAVRPVPAGTAEDRPLPIVLTPELAASAKLTTGRTGFIALGRQRVQVELVGIVERMPGIPLDQAGALVDLPSLQAWNLAAARPPLPATDWWLAADANRVRAAVAASGWDVTVIDPLGLAAPPPGLLPEALGLALVTALGLLLASATMGRRRERRGLG</sequence>
<reference evidence="3" key="1">
    <citation type="journal article" date="2019" name="Int. J. Syst. Evol. Microbiol.">
        <title>The Global Catalogue of Microorganisms (GCM) 10K type strain sequencing project: providing services to taxonomists for standard genome sequencing and annotation.</title>
        <authorList>
            <consortium name="The Broad Institute Genomics Platform"/>
            <consortium name="The Broad Institute Genome Sequencing Center for Infectious Disease"/>
            <person name="Wu L."/>
            <person name="Ma J."/>
        </authorList>
    </citation>
    <scope>NUCLEOTIDE SEQUENCE [LARGE SCALE GENOMIC DNA]</scope>
    <source>
        <strain evidence="3">CECT 7649</strain>
    </source>
</reference>
<dbReference type="Proteomes" id="UP001596496">
    <property type="component" value="Unassembled WGS sequence"/>
</dbReference>
<feature type="transmembrane region" description="Helical" evidence="1">
    <location>
        <begin position="316"/>
        <end position="333"/>
    </location>
</feature>
<feature type="transmembrane region" description="Helical" evidence="1">
    <location>
        <begin position="758"/>
        <end position="777"/>
    </location>
</feature>
<feature type="transmembrane region" description="Helical" evidence="1">
    <location>
        <begin position="286"/>
        <end position="304"/>
    </location>
</feature>
<keyword evidence="3" id="KW-1185">Reference proteome</keyword>
<name>A0ABW2NX74_9ACTN</name>
<feature type="transmembrane region" description="Helical" evidence="1">
    <location>
        <begin position="383"/>
        <end position="405"/>
    </location>
</feature>
<evidence type="ECO:0000313" key="2">
    <source>
        <dbReference type="EMBL" id="MFC7381744.1"/>
    </source>
</evidence>
<proteinExistence type="predicted"/>
<gene>
    <name evidence="2" type="ORF">ACFQSB_05965</name>
</gene>
<comment type="caution">
    <text evidence="2">The sequence shown here is derived from an EMBL/GenBank/DDBJ whole genome shotgun (WGS) entry which is preliminary data.</text>
</comment>
<feature type="transmembrane region" description="Helical" evidence="1">
    <location>
        <begin position="12"/>
        <end position="37"/>
    </location>
</feature>
<keyword evidence="1" id="KW-1133">Transmembrane helix</keyword>
<evidence type="ECO:0008006" key="4">
    <source>
        <dbReference type="Google" id="ProtNLM"/>
    </source>
</evidence>
<dbReference type="RefSeq" id="WP_380824774.1">
    <property type="nucleotide sequence ID" value="NZ_JBHTCG010000003.1"/>
</dbReference>
<evidence type="ECO:0000256" key="1">
    <source>
        <dbReference type="SAM" id="Phobius"/>
    </source>
</evidence>
<protein>
    <recommendedName>
        <fullName evidence="4">DUF2330 domain-containing protein</fullName>
    </recommendedName>
</protein>
<dbReference type="EMBL" id="JBHTCG010000003">
    <property type="protein sequence ID" value="MFC7381744.1"/>
    <property type="molecule type" value="Genomic_DNA"/>
</dbReference>
<keyword evidence="1" id="KW-0472">Membrane</keyword>
<feature type="transmembrane region" description="Helical" evidence="1">
    <location>
        <begin position="353"/>
        <end position="376"/>
    </location>
</feature>
<evidence type="ECO:0000313" key="3">
    <source>
        <dbReference type="Proteomes" id="UP001596496"/>
    </source>
</evidence>
<keyword evidence="1" id="KW-0812">Transmembrane</keyword>